<dbReference type="RefSeq" id="WP_232175612.1">
    <property type="nucleotide sequence ID" value="NZ_JAJPWV010000001.1"/>
</dbReference>
<organism evidence="1 2">
    <name type="scientific">Mucilaginibacter roseus</name>
    <dbReference type="NCBI Taxonomy" id="1528868"/>
    <lineage>
        <taxon>Bacteria</taxon>
        <taxon>Pseudomonadati</taxon>
        <taxon>Bacteroidota</taxon>
        <taxon>Sphingobacteriia</taxon>
        <taxon>Sphingobacteriales</taxon>
        <taxon>Sphingobacteriaceae</taxon>
        <taxon>Mucilaginibacter</taxon>
    </lineage>
</organism>
<sequence length="302" mass="34315">MTSLKFGNSNKQFGGFKFSYNRGLPTYLAPKLLTSKKQEEYFIANIYAQHMIFNDEPVSGVQVSEDDSHKGADVIMTVGKNKVGIQITRFTLTSYLQRKDVAIKRAIKIATEVQQYGAVPIPVNVSIYTPDTMVIPTNSKKDDKALSQEIARMIKENLADLSKRTQQFFNLEVKDERVKKLTPLITLQAIPEGFNSNYGGKGNVFVNYDFDNIGFSENDIIDEAENIFQRKNGGKSEILLIWVDEAETVGQKDLFVKALRNAFGATTFKRVLLFNFYNEKHLHFIKPIETSLIFDKDQKIND</sequence>
<dbReference type="EMBL" id="JAJPWV010000001">
    <property type="protein sequence ID" value="MCD8739685.1"/>
    <property type="molecule type" value="Genomic_DNA"/>
</dbReference>
<comment type="caution">
    <text evidence="1">The sequence shown here is derived from an EMBL/GenBank/DDBJ whole genome shotgun (WGS) entry which is preliminary data.</text>
</comment>
<evidence type="ECO:0000313" key="1">
    <source>
        <dbReference type="EMBL" id="MCD8739685.1"/>
    </source>
</evidence>
<reference evidence="1 2" key="1">
    <citation type="submission" date="2021-12" db="EMBL/GenBank/DDBJ databases">
        <title>Mucilaginibacter roseus genome.</title>
        <authorList>
            <person name="Ferreira J.R."/>
            <person name="Newman J.D."/>
        </authorList>
    </citation>
    <scope>NUCLEOTIDE SEQUENCE [LARGE SCALE GENOMIC DNA]</scope>
    <source>
        <strain evidence="1 2">LMG 28454</strain>
    </source>
</reference>
<accession>A0ABS8U0T3</accession>
<name>A0ABS8U0T3_9SPHI</name>
<gene>
    <name evidence="1" type="ORF">LT679_03635</name>
</gene>
<dbReference type="Proteomes" id="UP001199919">
    <property type="component" value="Unassembled WGS sequence"/>
</dbReference>
<evidence type="ECO:0000313" key="2">
    <source>
        <dbReference type="Proteomes" id="UP001199919"/>
    </source>
</evidence>
<keyword evidence="2" id="KW-1185">Reference proteome</keyword>
<protein>
    <submittedName>
        <fullName evidence="1">Uncharacterized protein</fullName>
    </submittedName>
</protein>
<proteinExistence type="predicted"/>